<evidence type="ECO:0000313" key="3">
    <source>
        <dbReference type="Proteomes" id="UP001642405"/>
    </source>
</evidence>
<dbReference type="PANTHER" id="PTHR41244:SF1">
    <property type="entry name" value="GLYCOSYLTRANSFERASE"/>
    <property type="match status" value="1"/>
</dbReference>
<comment type="caution">
    <text evidence="2">The sequence shown here is derived from an EMBL/GenBank/DDBJ whole genome shotgun (WGS) entry which is preliminary data.</text>
</comment>
<evidence type="ECO:0000313" key="2">
    <source>
        <dbReference type="EMBL" id="CAK7237151.1"/>
    </source>
</evidence>
<dbReference type="Pfam" id="PF14307">
    <property type="entry name" value="Glyco_tran_WbsX"/>
    <property type="match status" value="2"/>
</dbReference>
<dbReference type="Proteomes" id="UP001642405">
    <property type="component" value="Unassembled WGS sequence"/>
</dbReference>
<dbReference type="PANTHER" id="PTHR41244">
    <property type="entry name" value="RHAMNAN SYNTHESIS F"/>
    <property type="match status" value="1"/>
</dbReference>
<dbReference type="InterPro" id="IPR032719">
    <property type="entry name" value="WbsX"/>
</dbReference>
<gene>
    <name evidence="2" type="ORF">SCUCBS95973_009865</name>
</gene>
<keyword evidence="3" id="KW-1185">Reference proteome</keyword>
<protein>
    <submittedName>
        <fullName evidence="2">Uncharacterized protein</fullName>
    </submittedName>
</protein>
<organism evidence="2 3">
    <name type="scientific">Sporothrix curviconia</name>
    <dbReference type="NCBI Taxonomy" id="1260050"/>
    <lineage>
        <taxon>Eukaryota</taxon>
        <taxon>Fungi</taxon>
        <taxon>Dikarya</taxon>
        <taxon>Ascomycota</taxon>
        <taxon>Pezizomycotina</taxon>
        <taxon>Sordariomycetes</taxon>
        <taxon>Sordariomycetidae</taxon>
        <taxon>Ophiostomatales</taxon>
        <taxon>Ophiostomataceae</taxon>
        <taxon>Sporothrix</taxon>
    </lineage>
</organism>
<name>A0ABP0D0Z4_9PEZI</name>
<feature type="region of interest" description="Disordered" evidence="1">
    <location>
        <begin position="37"/>
        <end position="79"/>
    </location>
</feature>
<sequence>MIFTANRRWQFGALALLVFIWTVSLFHRQIVPAGMRPWHHSSHSTEGHKEGHGEGQTSDSSPPLSPSPPKQHGNVHVTPTNGGFDYTVKTIAYVFPQFHPIPENDKNWGVNFTDWDNVKKVTHNSYGLETLRPTEEIGYYNLLDYGTRARYGQLIRDMGFYGIAYHHYWFHHPVMEKVPAAILQDGQPDVPFLLSWANEPWTATWDGMPQSKVLQEQDYGDMEHWRVHFDWLLQFFEHPLYINVQGRPQFMIYNPGGLGELGIHMFAAFRRWAIEAGFPGMDIIETRVQPEEANNRGLSDAMSEFLFRSGSGLDATEWPSTKRVSKVYHRGASVTWDNTPRYRARGTANIFAHPTLWTIQVLEIMRRMKLEPNPVGEENFLFVNALNEWGEGNVLEPSVQWGDGFARSARAAIDKEKTLLPWRDQKIDAGLKMVASMARSSEAGMPIDVCVLVPMRTCVARFTEPDTASELLDSLIAQANPNWRAFAYRASSRAAESKFCEKHVWDTFDPRITYADDAVPSEVLDQDAYGASTLFSTQHVLAHLEELSPVCAGARYLLVAREDSAYDAAAFDLVQTGGSPDIVGLRYMTANTLATALNKPGGPEAWDRYCKRLDDSSEDICAAAQPDTPAADLALGATLLSLAKIKQLAITDNLFATANTSATPDQAILQKLHSEAGWSWVASTHAKGSCDLVGGHTYKSCGRTGRIWLDVPSTQSTYTSQCMSLHSIANAHGWLVDQWDMVTWRENPFCLRVSQEKYGELFAAGA</sequence>
<proteinExistence type="predicted"/>
<evidence type="ECO:0000256" key="1">
    <source>
        <dbReference type="SAM" id="MobiDB-lite"/>
    </source>
</evidence>
<dbReference type="EMBL" id="CAWUHB010000137">
    <property type="protein sequence ID" value="CAK7237151.1"/>
    <property type="molecule type" value="Genomic_DNA"/>
</dbReference>
<accession>A0ABP0D0Z4</accession>
<reference evidence="2 3" key="1">
    <citation type="submission" date="2024-01" db="EMBL/GenBank/DDBJ databases">
        <authorList>
            <person name="Allen C."/>
            <person name="Tagirdzhanova G."/>
        </authorList>
    </citation>
    <scope>NUCLEOTIDE SEQUENCE [LARGE SCALE GENOMIC DNA]</scope>
</reference>
<feature type="compositionally biased region" description="Basic and acidic residues" evidence="1">
    <location>
        <begin position="43"/>
        <end position="53"/>
    </location>
</feature>
<dbReference type="Gene3D" id="3.20.20.80">
    <property type="entry name" value="Glycosidases"/>
    <property type="match status" value="1"/>
</dbReference>